<evidence type="ECO:0008006" key="3">
    <source>
        <dbReference type="Google" id="ProtNLM"/>
    </source>
</evidence>
<gene>
    <name evidence="1" type="ordered locus">Amet_4120</name>
</gene>
<sequence length="168" mass="19110">MTKINNNPTITNDEKVLAVRGAIEHRATWMSLMIDEAEKAGQDWESMARKAIKRCGCFHGNGISEKLKDKSDIKEFTELFLSDLVKKLFEMDIVELTEDKLAVEFHYCPLVSAWQKQGESDEKMEILCDIAMDGDRGIGESSDHFEFELGKTIAQGNSVCEVFFHKKK</sequence>
<dbReference type="EMBL" id="CP000724">
    <property type="protein sequence ID" value="ABR50201.1"/>
    <property type="molecule type" value="Genomic_DNA"/>
</dbReference>
<dbReference type="Proteomes" id="UP000001572">
    <property type="component" value="Chromosome"/>
</dbReference>
<keyword evidence="2" id="KW-1185">Reference proteome</keyword>
<dbReference type="AlphaFoldDB" id="A6TVI3"/>
<evidence type="ECO:0000313" key="1">
    <source>
        <dbReference type="EMBL" id="ABR50201.1"/>
    </source>
</evidence>
<dbReference type="Pfam" id="PF14196">
    <property type="entry name" value="ATC_hydrolase"/>
    <property type="match status" value="1"/>
</dbReference>
<organism evidence="1 2">
    <name type="scientific">Alkaliphilus metalliredigens (strain QYMF)</name>
    <dbReference type="NCBI Taxonomy" id="293826"/>
    <lineage>
        <taxon>Bacteria</taxon>
        <taxon>Bacillati</taxon>
        <taxon>Bacillota</taxon>
        <taxon>Clostridia</taxon>
        <taxon>Peptostreptococcales</taxon>
        <taxon>Natronincolaceae</taxon>
        <taxon>Alkaliphilus</taxon>
    </lineage>
</organism>
<dbReference type="OrthoDB" id="5454254at2"/>
<dbReference type="STRING" id="293826.Amet_4120"/>
<proteinExistence type="predicted"/>
<dbReference type="KEGG" id="amt:Amet_4120"/>
<dbReference type="RefSeq" id="WP_012065149.1">
    <property type="nucleotide sequence ID" value="NC_009633.1"/>
</dbReference>
<reference evidence="2" key="1">
    <citation type="journal article" date="2016" name="Genome Announc.">
        <title>Complete genome sequence of Alkaliphilus metalliredigens strain QYMF, an alkaliphilic and metal-reducing bacterium isolated from borax-contaminated leachate ponds.</title>
        <authorList>
            <person name="Hwang C."/>
            <person name="Copeland A."/>
            <person name="Lucas S."/>
            <person name="Lapidus A."/>
            <person name="Barry K."/>
            <person name="Detter J.C."/>
            <person name="Glavina Del Rio T."/>
            <person name="Hammon N."/>
            <person name="Israni S."/>
            <person name="Dalin E."/>
            <person name="Tice H."/>
            <person name="Pitluck S."/>
            <person name="Chertkov O."/>
            <person name="Brettin T."/>
            <person name="Bruce D."/>
            <person name="Han C."/>
            <person name="Schmutz J."/>
            <person name="Larimer F."/>
            <person name="Land M.L."/>
            <person name="Hauser L."/>
            <person name="Kyrpides N."/>
            <person name="Mikhailova N."/>
            <person name="Ye Q."/>
            <person name="Zhou J."/>
            <person name="Richardson P."/>
            <person name="Fields M.W."/>
        </authorList>
    </citation>
    <scope>NUCLEOTIDE SEQUENCE [LARGE SCALE GENOMIC DNA]</scope>
    <source>
        <strain evidence="2">QYMF</strain>
    </source>
</reference>
<dbReference type="eggNOG" id="ENOG502ZWQQ">
    <property type="taxonomic scope" value="Bacteria"/>
</dbReference>
<name>A6TVI3_ALKMQ</name>
<dbReference type="InterPro" id="IPR026002">
    <property type="entry name" value="ATC_hydrolase-like"/>
</dbReference>
<evidence type="ECO:0000313" key="2">
    <source>
        <dbReference type="Proteomes" id="UP000001572"/>
    </source>
</evidence>
<dbReference type="HOGENOM" id="CLU_123806_0_0_9"/>
<accession>A6TVI3</accession>
<protein>
    <recommendedName>
        <fullName evidence="3">L-2-amino-thiazoline-4-carboxylic acid hydrolase</fullName>
    </recommendedName>
</protein>